<dbReference type="NCBIfam" id="TIGR02288">
    <property type="entry name" value="PaaN_2"/>
    <property type="match status" value="1"/>
</dbReference>
<comment type="caution">
    <text evidence="4">The sequence shown here is derived from an EMBL/GenBank/DDBJ whole genome shotgun (WGS) entry which is preliminary data.</text>
</comment>
<dbReference type="AlphaFoldDB" id="A0A7X0MCZ0"/>
<dbReference type="SUPFAM" id="SSF53720">
    <property type="entry name" value="ALDH-like"/>
    <property type="match status" value="1"/>
</dbReference>
<gene>
    <name evidence="4" type="ORF">GGD46_003647</name>
</gene>
<dbReference type="Gene3D" id="3.40.605.10">
    <property type="entry name" value="Aldehyde Dehydrogenase, Chain A, domain 1"/>
    <property type="match status" value="1"/>
</dbReference>
<keyword evidence="2" id="KW-0520">NAD</keyword>
<dbReference type="PANTHER" id="PTHR42862:SF1">
    <property type="entry name" value="DELTA-1-PYRROLINE-5-CARBOXYLATE DEHYDROGENASE 2, ISOFORM A-RELATED"/>
    <property type="match status" value="1"/>
</dbReference>
<dbReference type="RefSeq" id="WP_184706215.1">
    <property type="nucleotide sequence ID" value="NZ_JACHBG010000007.1"/>
</dbReference>
<organism evidence="4 5">
    <name type="scientific">Rhizobium lusitanum</name>
    <dbReference type="NCBI Taxonomy" id="293958"/>
    <lineage>
        <taxon>Bacteria</taxon>
        <taxon>Pseudomonadati</taxon>
        <taxon>Pseudomonadota</taxon>
        <taxon>Alphaproteobacteria</taxon>
        <taxon>Hyphomicrobiales</taxon>
        <taxon>Rhizobiaceae</taxon>
        <taxon>Rhizobium/Agrobacterium group</taxon>
        <taxon>Rhizobium</taxon>
    </lineage>
</organism>
<dbReference type="InterPro" id="IPR011975">
    <property type="entry name" value="PaaN_2"/>
</dbReference>
<dbReference type="Gene3D" id="3.40.309.10">
    <property type="entry name" value="Aldehyde Dehydrogenase, Chain A, domain 2"/>
    <property type="match status" value="1"/>
</dbReference>
<evidence type="ECO:0000256" key="2">
    <source>
        <dbReference type="ARBA" id="ARBA00023027"/>
    </source>
</evidence>
<dbReference type="InterPro" id="IPR016163">
    <property type="entry name" value="Ald_DH_C"/>
</dbReference>
<dbReference type="Proteomes" id="UP000565576">
    <property type="component" value="Unassembled WGS sequence"/>
</dbReference>
<feature type="domain" description="Aldehyde dehydrogenase" evidence="3">
    <location>
        <begin position="86"/>
        <end position="493"/>
    </location>
</feature>
<name>A0A7X0MCZ0_9HYPH</name>
<evidence type="ECO:0000313" key="5">
    <source>
        <dbReference type="Proteomes" id="UP000565576"/>
    </source>
</evidence>
<dbReference type="GO" id="GO:0003842">
    <property type="term" value="F:L-glutamate gamma-semialdehyde dehydrogenase activity"/>
    <property type="evidence" value="ECO:0007669"/>
    <property type="project" value="TreeGrafter"/>
</dbReference>
<dbReference type="InterPro" id="IPR015590">
    <property type="entry name" value="Aldehyde_DH_dom"/>
</dbReference>
<evidence type="ECO:0000259" key="3">
    <source>
        <dbReference type="Pfam" id="PF00171"/>
    </source>
</evidence>
<dbReference type="Pfam" id="PF00171">
    <property type="entry name" value="Aldedh"/>
    <property type="match status" value="1"/>
</dbReference>
<proteinExistence type="predicted"/>
<dbReference type="InterPro" id="IPR016162">
    <property type="entry name" value="Ald_DH_N"/>
</dbReference>
<evidence type="ECO:0000256" key="1">
    <source>
        <dbReference type="ARBA" id="ARBA00023002"/>
    </source>
</evidence>
<dbReference type="GO" id="GO:0010133">
    <property type="term" value="P:L-proline catabolic process to L-glutamate"/>
    <property type="evidence" value="ECO:0007669"/>
    <property type="project" value="TreeGrafter"/>
</dbReference>
<accession>A0A7X0MCZ0</accession>
<dbReference type="EMBL" id="JACHBG010000007">
    <property type="protein sequence ID" value="MBB6486352.1"/>
    <property type="molecule type" value="Genomic_DNA"/>
</dbReference>
<reference evidence="4 5" key="1">
    <citation type="submission" date="2020-08" db="EMBL/GenBank/DDBJ databases">
        <title>Genomic Encyclopedia of Type Strains, Phase IV (KMG-V): Genome sequencing to study the core and pangenomes of soil and plant-associated prokaryotes.</title>
        <authorList>
            <person name="Whitman W."/>
        </authorList>
    </citation>
    <scope>NUCLEOTIDE SEQUENCE [LARGE SCALE GENOMIC DNA]</scope>
    <source>
        <strain evidence="4 5">SEMIA 4060</strain>
    </source>
</reference>
<dbReference type="InterPro" id="IPR016161">
    <property type="entry name" value="Ald_DH/histidinol_DH"/>
</dbReference>
<dbReference type="PANTHER" id="PTHR42862">
    <property type="entry name" value="DELTA-1-PYRROLINE-5-CARBOXYLATE DEHYDROGENASE 1, ISOFORM A-RELATED"/>
    <property type="match status" value="1"/>
</dbReference>
<protein>
    <submittedName>
        <fullName evidence="4">Phenylacetic acid degradation protein paaN</fullName>
    </submittedName>
</protein>
<keyword evidence="1" id="KW-0560">Oxidoreductase</keyword>
<dbReference type="GO" id="GO:0009898">
    <property type="term" value="C:cytoplasmic side of plasma membrane"/>
    <property type="evidence" value="ECO:0007669"/>
    <property type="project" value="TreeGrafter"/>
</dbReference>
<evidence type="ECO:0000313" key="4">
    <source>
        <dbReference type="EMBL" id="MBB6486352.1"/>
    </source>
</evidence>
<dbReference type="InterPro" id="IPR050485">
    <property type="entry name" value="Proline_metab_enzyme"/>
</dbReference>
<sequence>MTALFERHLTTLQGAMDAAAKRDYWSAYPEIPSGKIYGETARDDGLAAYEARLGKQFEIAGHPAQSSVGVEVSPYGPSLGIGYPSASVELLVSASQAAATQWAAAPAKARIGICLEALSRLNARSFEMANAVMHTTGQGFAMAFQAGGPHAQDRGLEAVAYAYAEMTRTPAQAIWTKAQGKGEPIVLDKHWRVVPRGISLVIGCNTFPTWNSYPGLFASLATGNTVIVKPHPAAILPLAITVEIVRQVLAEEGFDANALLLAADTMGFEITKDLVQHPATAIVDYTGSNSFGSWVRANAGKADVYTEEAGVNSIVIGATDNFAGLCSNIAFSLSLYSGQMCTAPQNIFVPRSGISTDDGHKSFDAVAAGIAGAIDSLLSDPARAAGICGAIANPASLARVNEARSLGRIVRDSAPIEGLDDARTATPLILSVDAAAEAAYCEERFGPVVFIVAVDDVTEGVNRAAELAERRGAITAALYETEEASILAAADRFAKAGVNLSVNLTGGIYVNQSAAFSDFHVTGANPAGNASLTDTAFVANRFRIAMWRRPAAA</sequence>